<dbReference type="InterPro" id="IPR006461">
    <property type="entry name" value="PLAC_motif_containing"/>
</dbReference>
<dbReference type="PANTHER" id="PTHR15907">
    <property type="entry name" value="DUF614 FAMILY PROTEIN-RELATED"/>
    <property type="match status" value="1"/>
</dbReference>
<feature type="transmembrane region" description="Helical" evidence="1">
    <location>
        <begin position="68"/>
        <end position="95"/>
    </location>
</feature>
<accession>G5AIY2</accession>
<dbReference type="GeneID" id="20662231"/>
<keyword evidence="1" id="KW-0472">Membrane</keyword>
<dbReference type="NCBIfam" id="TIGR01571">
    <property type="entry name" value="A_thal_Cys_rich"/>
    <property type="match status" value="1"/>
</dbReference>
<protein>
    <recommendedName>
        <fullName evidence="5">PLAC8 family protein</fullName>
    </recommendedName>
</protein>
<dbReference type="OMA" id="DGRNECE"/>
<dbReference type="KEGG" id="psoj:PHYSODRAFT_528513"/>
<evidence type="ECO:0000256" key="1">
    <source>
        <dbReference type="SAM" id="Phobius"/>
    </source>
</evidence>
<gene>
    <name evidence="3" type="ORF">PHYSODRAFT_528513</name>
    <name evidence="2" type="ORF">PHYSODRAFT_536236</name>
</gene>
<evidence type="ECO:0000313" key="4">
    <source>
        <dbReference type="Proteomes" id="UP000002640"/>
    </source>
</evidence>
<keyword evidence="4" id="KW-1185">Reference proteome</keyword>
<dbReference type="EMBL" id="JH159180">
    <property type="protein sequence ID" value="EGZ04537.1"/>
    <property type="molecule type" value="Genomic_DNA"/>
</dbReference>
<reference evidence="2 4" key="1">
    <citation type="journal article" date="2006" name="Science">
        <title>Phytophthora genome sequences uncover evolutionary origins and mechanisms of pathogenesis.</title>
        <authorList>
            <person name="Tyler B.M."/>
            <person name="Tripathy S."/>
            <person name="Zhang X."/>
            <person name="Dehal P."/>
            <person name="Jiang R.H."/>
            <person name="Aerts A."/>
            <person name="Arredondo F.D."/>
            <person name="Baxter L."/>
            <person name="Bensasson D."/>
            <person name="Beynon J.L."/>
            <person name="Chapman J."/>
            <person name="Damasceno C.M."/>
            <person name="Dorrance A.E."/>
            <person name="Dou D."/>
            <person name="Dickerman A.W."/>
            <person name="Dubchak I.L."/>
            <person name="Garbelotto M."/>
            <person name="Gijzen M."/>
            <person name="Gordon S.G."/>
            <person name="Govers F."/>
            <person name="Grunwald N.J."/>
            <person name="Huang W."/>
            <person name="Ivors K.L."/>
            <person name="Jones R.W."/>
            <person name="Kamoun S."/>
            <person name="Krampis K."/>
            <person name="Lamour K.H."/>
            <person name="Lee M.K."/>
            <person name="McDonald W.H."/>
            <person name="Medina M."/>
            <person name="Meijer H.J."/>
            <person name="Nordberg E.K."/>
            <person name="Maclean D.J."/>
            <person name="Ospina-Giraldo M.D."/>
            <person name="Morris P.F."/>
            <person name="Phuntumart V."/>
            <person name="Putnam N.H."/>
            <person name="Rash S."/>
            <person name="Rose J.K."/>
            <person name="Sakihama Y."/>
            <person name="Salamov A.A."/>
            <person name="Savidor A."/>
            <person name="Scheuring C.F."/>
            <person name="Smith B.M."/>
            <person name="Sobral B.W."/>
            <person name="Terry A."/>
            <person name="Torto-Alalibo T.A."/>
            <person name="Win J."/>
            <person name="Xu Z."/>
            <person name="Zhang H."/>
            <person name="Grigoriev I.V."/>
            <person name="Rokhsar D.S."/>
            <person name="Boore J.L."/>
        </authorList>
    </citation>
    <scope>NUCLEOTIDE SEQUENCE [LARGE SCALE GENOMIC DNA]</scope>
    <source>
        <strain evidence="2 4">P6497</strain>
    </source>
</reference>
<dbReference type="AlphaFoldDB" id="G5AIY2"/>
<dbReference type="EMBL" id="JH159162">
    <property type="protein sequence ID" value="EGZ07581.1"/>
    <property type="molecule type" value="Genomic_DNA"/>
</dbReference>
<name>G5AIY2_PHYSP</name>
<evidence type="ECO:0000313" key="2">
    <source>
        <dbReference type="EMBL" id="EGZ04537.1"/>
    </source>
</evidence>
<dbReference type="Pfam" id="PF04749">
    <property type="entry name" value="PLAC8"/>
    <property type="match status" value="1"/>
</dbReference>
<dbReference type="InParanoid" id="G5AIY2"/>
<evidence type="ECO:0008006" key="5">
    <source>
        <dbReference type="Google" id="ProtNLM"/>
    </source>
</evidence>
<dbReference type="RefSeq" id="XP_009540033.1">
    <property type="nucleotide sequence ID" value="XM_009541738.1"/>
</dbReference>
<keyword evidence="1" id="KW-1133">Transmembrane helix</keyword>
<sequence length="155" mass="16399">MADTDQAYAIQIDDPKGAAAGITTGKWGVGFCGCFTDLVPNCLMVTFCPCVSLAQVLSRLGMMNFTTALLMSLLLGALAAFTGGIGYIVFAIWIWSARSKTRERFQIPGGSCEDYCAACCCGCCALAQIATHIKSYQAGSCSFGPQDTLPAYTRT</sequence>
<dbReference type="Proteomes" id="UP000002640">
    <property type="component" value="Unassembled WGS sequence"/>
</dbReference>
<dbReference type="RefSeq" id="XP_009537147.1">
    <property type="nucleotide sequence ID" value="XM_009538852.1"/>
</dbReference>
<dbReference type="STRING" id="1094619.G5AIY2"/>
<keyword evidence="1" id="KW-0812">Transmembrane</keyword>
<reference evidence="2" key="2">
    <citation type="submission" date="2011-09" db="EMBL/GenBank/DDBJ databases">
        <authorList>
            <consortium name="US DOE Joint Genome Institute (JGI-PGF)"/>
            <person name="Aerts A."/>
            <person name="Grimwood J."/>
            <person name="Schmutz J."/>
            <person name="Lucas S."/>
            <person name="Hammon N."/>
            <person name="Glavina del Rio T."/>
            <person name="Dalin E."/>
            <person name="Tice H."/>
            <person name="Pitluck S."/>
            <person name="Dehal P."/>
            <person name="Chapman J."/>
            <person name="Putman N.H."/>
            <person name="Salamov A.A."/>
            <person name="Terry A."/>
            <person name="Rokhsar D.S."/>
            <person name="Boore J.L."/>
            <person name="Tripathy S."/>
            <person name="Tyler B.M."/>
            <person name="Grigoriev I.V."/>
        </authorList>
    </citation>
    <scope>NUCLEOTIDE SEQUENCE</scope>
    <source>
        <strain evidence="2">P6497</strain>
    </source>
</reference>
<dbReference type="GeneID" id="20661243"/>
<evidence type="ECO:0000313" key="3">
    <source>
        <dbReference type="EMBL" id="EGZ07581.1"/>
    </source>
</evidence>
<dbReference type="KEGG" id="psoj:PHYSODRAFT_536236"/>
<proteinExistence type="predicted"/>
<organism evidence="4">
    <name type="scientific">Phytophthora sojae (strain P6497)</name>
    <name type="common">Soybean stem and root rot agent</name>
    <name type="synonym">Phytophthora megasperma f. sp. glycines</name>
    <dbReference type="NCBI Taxonomy" id="1094619"/>
    <lineage>
        <taxon>Eukaryota</taxon>
        <taxon>Sar</taxon>
        <taxon>Stramenopiles</taxon>
        <taxon>Oomycota</taxon>
        <taxon>Peronosporomycetes</taxon>
        <taxon>Peronosporales</taxon>
        <taxon>Peronosporaceae</taxon>
        <taxon>Phytophthora</taxon>
    </lineage>
</organism>